<feature type="signal peptide" evidence="3">
    <location>
        <begin position="1"/>
        <end position="21"/>
    </location>
</feature>
<dbReference type="SMART" id="SM00062">
    <property type="entry name" value="PBPb"/>
    <property type="match status" value="1"/>
</dbReference>
<dbReference type="InterPro" id="IPR001638">
    <property type="entry name" value="Solute-binding_3/MltF_N"/>
</dbReference>
<reference evidence="5 6" key="1">
    <citation type="submission" date="2019-03" db="EMBL/GenBank/DDBJ databases">
        <title>Genomic Encyclopedia of Type Strains, Phase IV (KMG-IV): sequencing the most valuable type-strain genomes for metagenomic binning, comparative biology and taxonomic classification.</title>
        <authorList>
            <person name="Goeker M."/>
        </authorList>
    </citation>
    <scope>NUCLEOTIDE SEQUENCE [LARGE SCALE GENOMIC DNA]</scope>
    <source>
        <strain evidence="5 6">DSM 24830</strain>
    </source>
</reference>
<feature type="domain" description="Solute-binding protein family 3/N-terminal" evidence="4">
    <location>
        <begin position="23"/>
        <end position="246"/>
    </location>
</feature>
<protein>
    <submittedName>
        <fullName evidence="5">Amino acid ABC transporter substrate-binding protein (PAAT family)</fullName>
    </submittedName>
</protein>
<name>A0A4R1F9T6_9GAMM</name>
<evidence type="ECO:0000256" key="3">
    <source>
        <dbReference type="SAM" id="SignalP"/>
    </source>
</evidence>
<dbReference type="EMBL" id="SMFQ01000003">
    <property type="protein sequence ID" value="TCJ87571.1"/>
    <property type="molecule type" value="Genomic_DNA"/>
</dbReference>
<dbReference type="Proteomes" id="UP000294887">
    <property type="component" value="Unassembled WGS sequence"/>
</dbReference>
<comment type="caution">
    <text evidence="5">The sequence shown here is derived from an EMBL/GenBank/DDBJ whole genome shotgun (WGS) entry which is preliminary data.</text>
</comment>
<comment type="similarity">
    <text evidence="1">Belongs to the bacterial solute-binding protein 3 family.</text>
</comment>
<feature type="chain" id="PRO_5020826627" evidence="3">
    <location>
        <begin position="22"/>
        <end position="253"/>
    </location>
</feature>
<dbReference type="AlphaFoldDB" id="A0A4R1F9T6"/>
<evidence type="ECO:0000313" key="5">
    <source>
        <dbReference type="EMBL" id="TCJ87571.1"/>
    </source>
</evidence>
<proteinExistence type="inferred from homology"/>
<organism evidence="5 6">
    <name type="scientific">Cocleimonas flava</name>
    <dbReference type="NCBI Taxonomy" id="634765"/>
    <lineage>
        <taxon>Bacteria</taxon>
        <taxon>Pseudomonadati</taxon>
        <taxon>Pseudomonadota</taxon>
        <taxon>Gammaproteobacteria</taxon>
        <taxon>Thiotrichales</taxon>
        <taxon>Thiotrichaceae</taxon>
        <taxon>Cocleimonas</taxon>
    </lineage>
</organism>
<evidence type="ECO:0000256" key="2">
    <source>
        <dbReference type="ARBA" id="ARBA00022729"/>
    </source>
</evidence>
<evidence type="ECO:0000313" key="6">
    <source>
        <dbReference type="Proteomes" id="UP000294887"/>
    </source>
</evidence>
<evidence type="ECO:0000259" key="4">
    <source>
        <dbReference type="SMART" id="SM00062"/>
    </source>
</evidence>
<dbReference type="Pfam" id="PF00497">
    <property type="entry name" value="SBP_bac_3"/>
    <property type="match status" value="1"/>
</dbReference>
<dbReference type="SUPFAM" id="SSF53850">
    <property type="entry name" value="Periplasmic binding protein-like II"/>
    <property type="match status" value="1"/>
</dbReference>
<sequence>MISSLAMIMCSGFISLHTAYAQPLKFGFGDTETYPRKWKENGEYVGVYIDIIKEVILRSGIDIDLEPYPHERLLQYLEDGKLDGAIGLYKNKEREQYAVYVDIPIAWSSMRIFVKKEDLSSITGLNDLSGKVIGKIRGVSFNKDLEKAIEEGQFTIEETATYEQSIKKLLAGRIDVLIAPNFSTQYLLREMGVSEEISLLPLYFEPVRPVYILFSKPSIITDKMGMFEKMIDVLTDMEYEKTFEEIQRNFDFH</sequence>
<accession>A0A4R1F9T6</accession>
<dbReference type="Gene3D" id="3.40.190.10">
    <property type="entry name" value="Periplasmic binding protein-like II"/>
    <property type="match status" value="2"/>
</dbReference>
<gene>
    <name evidence="5" type="ORF">EV695_2083</name>
</gene>
<dbReference type="PANTHER" id="PTHR35936">
    <property type="entry name" value="MEMBRANE-BOUND LYTIC MUREIN TRANSGLYCOSYLASE F"/>
    <property type="match status" value="1"/>
</dbReference>
<evidence type="ECO:0000256" key="1">
    <source>
        <dbReference type="ARBA" id="ARBA00010333"/>
    </source>
</evidence>
<keyword evidence="6" id="KW-1185">Reference proteome</keyword>
<dbReference type="PANTHER" id="PTHR35936:SF25">
    <property type="entry name" value="ABC TRANSPORTER SUBSTRATE-BINDING PROTEIN"/>
    <property type="match status" value="1"/>
</dbReference>
<keyword evidence="2 3" id="KW-0732">Signal</keyword>